<dbReference type="EMBL" id="CP007128">
    <property type="protein sequence ID" value="AHG88645.1"/>
    <property type="molecule type" value="Genomic_DNA"/>
</dbReference>
<dbReference type="eggNOG" id="COG2318">
    <property type="taxonomic scope" value="Bacteria"/>
</dbReference>
<accession>W0RE87</accession>
<dbReference type="InterPro" id="IPR034660">
    <property type="entry name" value="DinB/YfiT-like"/>
</dbReference>
<dbReference type="InterPro" id="IPR024775">
    <property type="entry name" value="DinB-like"/>
</dbReference>
<dbReference type="InParanoid" id="W0RE87"/>
<organism evidence="2 3">
    <name type="scientific">Gemmatirosa kalamazoonensis</name>
    <dbReference type="NCBI Taxonomy" id="861299"/>
    <lineage>
        <taxon>Bacteria</taxon>
        <taxon>Pseudomonadati</taxon>
        <taxon>Gemmatimonadota</taxon>
        <taxon>Gemmatimonadia</taxon>
        <taxon>Gemmatimonadales</taxon>
        <taxon>Gemmatimonadaceae</taxon>
        <taxon>Gemmatirosa</taxon>
    </lineage>
</organism>
<dbReference type="Gene3D" id="1.20.120.450">
    <property type="entry name" value="dinb family like domain"/>
    <property type="match status" value="1"/>
</dbReference>
<reference evidence="2 3" key="1">
    <citation type="journal article" date="2014" name="Genome Announc.">
        <title>Genome Sequence and Methylome of Soil Bacterium Gemmatirosa kalamazoonensis KBS708T, a Member of the Rarely Cultivated Gemmatimonadetes Phylum.</title>
        <authorList>
            <person name="Debruyn J.M."/>
            <person name="Radosevich M."/>
            <person name="Wommack K.E."/>
            <person name="Polson S.W."/>
            <person name="Hauser L.J."/>
            <person name="Fawaz M.N."/>
            <person name="Korlach J."/>
            <person name="Tsai Y.C."/>
        </authorList>
    </citation>
    <scope>NUCLEOTIDE SEQUENCE [LARGE SCALE GENOMIC DNA]</scope>
    <source>
        <strain evidence="2 3">KBS708</strain>
    </source>
</reference>
<dbReference type="SUPFAM" id="SSF109854">
    <property type="entry name" value="DinB/YfiT-like putative metalloenzymes"/>
    <property type="match status" value="1"/>
</dbReference>
<evidence type="ECO:0000313" key="2">
    <source>
        <dbReference type="EMBL" id="AHG88645.1"/>
    </source>
</evidence>
<proteinExistence type="predicted"/>
<dbReference type="AlphaFoldDB" id="W0RE87"/>
<feature type="domain" description="DinB-like" evidence="1">
    <location>
        <begin position="22"/>
        <end position="178"/>
    </location>
</feature>
<dbReference type="FunCoup" id="W0RE87">
    <property type="interactions" value="5"/>
</dbReference>
<dbReference type="KEGG" id="gba:J421_1108"/>
<protein>
    <submittedName>
        <fullName evidence="2">DinB-like domain protein</fullName>
    </submittedName>
</protein>
<dbReference type="Pfam" id="PF12867">
    <property type="entry name" value="DinB_2"/>
    <property type="match status" value="1"/>
</dbReference>
<gene>
    <name evidence="2" type="ORF">J421_1108</name>
</gene>
<evidence type="ECO:0000313" key="3">
    <source>
        <dbReference type="Proteomes" id="UP000019151"/>
    </source>
</evidence>
<dbReference type="HOGENOM" id="CLU_109379_1_1_0"/>
<name>W0RE87_9BACT</name>
<dbReference type="STRING" id="861299.J421_1108"/>
<dbReference type="Proteomes" id="UP000019151">
    <property type="component" value="Chromosome"/>
</dbReference>
<evidence type="ECO:0000259" key="1">
    <source>
        <dbReference type="Pfam" id="PF12867"/>
    </source>
</evidence>
<keyword evidence="3" id="KW-1185">Reference proteome</keyword>
<sequence>MQIDGNAMEMMRPETEELLSLLDRERDAFLAQVARVPAARLGERPSPDAWSVAEVVEHVARIDRGVGKIVALRSAEPLTATAEELAAARLTPERIAFLRDRTQRVEAPERVRPKGTLTPDDALAQLASAREEMKHAYRTADPAVLDGAIWPHPIIGPVTLRGWFELTAHHDARHAGQIAEIADAFGPA</sequence>